<dbReference type="Proteomes" id="UP000007978">
    <property type="component" value="Chromosome 3"/>
</dbReference>
<dbReference type="AlphaFoldDB" id="K3UXE5"/>
<evidence type="ECO:0008006" key="3">
    <source>
        <dbReference type="Google" id="ProtNLM"/>
    </source>
</evidence>
<reference evidence="1 2" key="1">
    <citation type="journal article" date="2012" name="PLoS Pathog.">
        <title>Comparative pathogenomics reveals horizontally acquired novel virulence genes in fungi infecting cereal hosts.</title>
        <authorList>
            <person name="Gardiner D.M."/>
            <person name="McDonald M.C."/>
            <person name="Covarelli L."/>
            <person name="Solomon P.S."/>
            <person name="Rusu A.G."/>
            <person name="Marshall M."/>
            <person name="Kazan K."/>
            <person name="Chakraborty S."/>
            <person name="McDonald B.A."/>
            <person name="Manners J.M."/>
        </authorList>
    </citation>
    <scope>NUCLEOTIDE SEQUENCE [LARGE SCALE GENOMIC DNA]</scope>
    <source>
        <strain evidence="1 2">CS3096</strain>
    </source>
</reference>
<dbReference type="RefSeq" id="XP_009253793.1">
    <property type="nucleotide sequence ID" value="XM_009255518.1"/>
</dbReference>
<comment type="caution">
    <text evidence="1">The sequence shown here is derived from an EMBL/GenBank/DDBJ whole genome shotgun (WGS) entry which is preliminary data.</text>
</comment>
<dbReference type="EMBL" id="AFNW01000059">
    <property type="protein sequence ID" value="EKJ77321.1"/>
    <property type="molecule type" value="Genomic_DNA"/>
</dbReference>
<evidence type="ECO:0000313" key="2">
    <source>
        <dbReference type="Proteomes" id="UP000007978"/>
    </source>
</evidence>
<dbReference type="HOGENOM" id="CLU_021598_1_0_1"/>
<dbReference type="OrthoDB" id="5422579at2759"/>
<protein>
    <recommendedName>
        <fullName evidence="3">F-box domain-containing protein</fullName>
    </recommendedName>
</protein>
<evidence type="ECO:0000313" key="1">
    <source>
        <dbReference type="EMBL" id="EKJ77321.1"/>
    </source>
</evidence>
<gene>
    <name evidence="1" type="ORF">FPSE_02399</name>
</gene>
<dbReference type="KEGG" id="fpu:FPSE_02399"/>
<accession>K3UXE5</accession>
<name>K3UXE5_FUSPC</name>
<proteinExistence type="predicted"/>
<organism evidence="1 2">
    <name type="scientific">Fusarium pseudograminearum (strain CS3096)</name>
    <name type="common">Wheat and barley crown-rot fungus</name>
    <dbReference type="NCBI Taxonomy" id="1028729"/>
    <lineage>
        <taxon>Eukaryota</taxon>
        <taxon>Fungi</taxon>
        <taxon>Dikarya</taxon>
        <taxon>Ascomycota</taxon>
        <taxon>Pezizomycotina</taxon>
        <taxon>Sordariomycetes</taxon>
        <taxon>Hypocreomycetidae</taxon>
        <taxon>Hypocreales</taxon>
        <taxon>Nectriaceae</taxon>
        <taxon>Fusarium</taxon>
    </lineage>
</organism>
<keyword evidence="2" id="KW-1185">Reference proteome</keyword>
<dbReference type="GeneID" id="20361018"/>
<dbReference type="eggNOG" id="ENOG502SJQV">
    <property type="taxonomic scope" value="Eukaryota"/>
</dbReference>
<sequence>MAPLLLRLPGELHNTIRALLSAVDIKNLRATCSTLAKTFPLRFDRVFISANSLNIEVFLAIANNEIFRHQVTEIIWDDARFRTGPNVEEEERQGREPEDFTEYECPRWFQKGCCDYVYRVPGRRVCLKELWAHYQALVNDQIQVVSSNADIEAFNYGLRRFTSLKRVTITPSAHGRPRSPLYRTPMIRAFPAEFDYPQS</sequence>